<evidence type="ECO:0000256" key="5">
    <source>
        <dbReference type="SAM" id="MobiDB-lite"/>
    </source>
</evidence>
<keyword evidence="4 6" id="KW-0472">Membrane</keyword>
<dbReference type="EMBL" id="BSXN01000968">
    <property type="protein sequence ID" value="GME70863.1"/>
    <property type="molecule type" value="Genomic_DNA"/>
</dbReference>
<reference evidence="8" key="1">
    <citation type="submission" date="2023-04" db="EMBL/GenBank/DDBJ databases">
        <title>Candida boidinii NBRC 10035.</title>
        <authorList>
            <person name="Ichikawa N."/>
            <person name="Sato H."/>
            <person name="Tonouchi N."/>
        </authorList>
    </citation>
    <scope>NUCLEOTIDE SEQUENCE</scope>
    <source>
        <strain evidence="8">NBRC 10035</strain>
    </source>
</reference>
<protein>
    <submittedName>
        <fullName evidence="8">Unnamed protein product</fullName>
    </submittedName>
</protein>
<dbReference type="PANTHER" id="PTHR23502:SF48">
    <property type="entry name" value="MULTIDRUG TRANSPORTER, PUTATIVE (AFU_ORTHOLOGUE AFUA_5G02700)-RELATED"/>
    <property type="match status" value="1"/>
</dbReference>
<keyword evidence="3 6" id="KW-1133">Transmembrane helix</keyword>
<evidence type="ECO:0000256" key="1">
    <source>
        <dbReference type="ARBA" id="ARBA00004141"/>
    </source>
</evidence>
<accession>A0A9W6T136</accession>
<feature type="transmembrane region" description="Helical" evidence="6">
    <location>
        <begin position="378"/>
        <end position="404"/>
    </location>
</feature>
<dbReference type="InterPro" id="IPR036259">
    <property type="entry name" value="MFS_trans_sf"/>
</dbReference>
<feature type="transmembrane region" description="Helical" evidence="6">
    <location>
        <begin position="416"/>
        <end position="437"/>
    </location>
</feature>
<keyword evidence="2 6" id="KW-0812">Transmembrane</keyword>
<feature type="compositionally biased region" description="Polar residues" evidence="5">
    <location>
        <begin position="608"/>
        <end position="618"/>
    </location>
</feature>
<dbReference type="FunFam" id="1.20.1250.20:FF:000011">
    <property type="entry name" value="MFS multidrug transporter, putative"/>
    <property type="match status" value="1"/>
</dbReference>
<comment type="caution">
    <text evidence="8">The sequence shown here is derived from an EMBL/GenBank/DDBJ whole genome shotgun (WGS) entry which is preliminary data.</text>
</comment>
<name>A0A9W6T136_CANBO</name>
<dbReference type="PANTHER" id="PTHR23502">
    <property type="entry name" value="MAJOR FACILITATOR SUPERFAMILY"/>
    <property type="match status" value="1"/>
</dbReference>
<dbReference type="AlphaFoldDB" id="A0A9W6T136"/>
<evidence type="ECO:0000313" key="8">
    <source>
        <dbReference type="EMBL" id="GME70863.1"/>
    </source>
</evidence>
<dbReference type="InterPro" id="IPR011701">
    <property type="entry name" value="MFS"/>
</dbReference>
<dbReference type="GO" id="GO:0022857">
    <property type="term" value="F:transmembrane transporter activity"/>
    <property type="evidence" value="ECO:0007669"/>
    <property type="project" value="InterPro"/>
</dbReference>
<feature type="domain" description="Major facilitator superfamily (MFS) profile" evidence="7">
    <location>
        <begin position="149"/>
        <end position="581"/>
    </location>
</feature>
<evidence type="ECO:0000313" key="9">
    <source>
        <dbReference type="Proteomes" id="UP001165120"/>
    </source>
</evidence>
<keyword evidence="9" id="KW-1185">Reference proteome</keyword>
<feature type="transmembrane region" description="Helical" evidence="6">
    <location>
        <begin position="147"/>
        <end position="169"/>
    </location>
</feature>
<feature type="transmembrane region" description="Helical" evidence="6">
    <location>
        <begin position="553"/>
        <end position="575"/>
    </location>
</feature>
<feature type="region of interest" description="Disordered" evidence="5">
    <location>
        <begin position="595"/>
        <end position="618"/>
    </location>
</feature>
<evidence type="ECO:0000259" key="7">
    <source>
        <dbReference type="PROSITE" id="PS50850"/>
    </source>
</evidence>
<organism evidence="8 9">
    <name type="scientific">Candida boidinii</name>
    <name type="common">Yeast</name>
    <dbReference type="NCBI Taxonomy" id="5477"/>
    <lineage>
        <taxon>Eukaryota</taxon>
        <taxon>Fungi</taxon>
        <taxon>Dikarya</taxon>
        <taxon>Ascomycota</taxon>
        <taxon>Saccharomycotina</taxon>
        <taxon>Pichiomycetes</taxon>
        <taxon>Pichiales</taxon>
        <taxon>Pichiaceae</taxon>
        <taxon>Ogataea</taxon>
        <taxon>Ogataea/Candida clade</taxon>
    </lineage>
</organism>
<evidence type="ECO:0000256" key="3">
    <source>
        <dbReference type="ARBA" id="ARBA00022989"/>
    </source>
</evidence>
<dbReference type="SUPFAM" id="SSF103473">
    <property type="entry name" value="MFS general substrate transporter"/>
    <property type="match status" value="1"/>
</dbReference>
<feature type="transmembrane region" description="Helical" evidence="6">
    <location>
        <begin position="272"/>
        <end position="291"/>
    </location>
</feature>
<feature type="transmembrane region" description="Helical" evidence="6">
    <location>
        <begin position="485"/>
        <end position="508"/>
    </location>
</feature>
<evidence type="ECO:0000256" key="2">
    <source>
        <dbReference type="ARBA" id="ARBA00022692"/>
    </source>
</evidence>
<dbReference type="InterPro" id="IPR020846">
    <property type="entry name" value="MFS_dom"/>
</dbReference>
<feature type="transmembrane region" description="Helical" evidence="6">
    <location>
        <begin position="248"/>
        <end position="265"/>
    </location>
</feature>
<feature type="transmembrane region" description="Helical" evidence="6">
    <location>
        <begin position="303"/>
        <end position="324"/>
    </location>
</feature>
<dbReference type="Gene3D" id="1.20.1250.20">
    <property type="entry name" value="MFS general substrate transporter like domains"/>
    <property type="match status" value="1"/>
</dbReference>
<sequence length="618" mass="68850">MSNNSDLESLESNEIHNYTPNEVVSDAGQDHPLEKTRSIGSLIHSITTHNNEERQDQEALARLISNNSQAVSRVRTKLEEGYGQLGPLEQPLDHELKASEFEQDPETTLNEADTWKYPVDKDTQMRLVVFTDDDKQNPRNWSKGYKWFLTCLLGIVCFDVALASAIVTGDIEGPMETFGVSQEVIILTVTLFVLGFGFGPLLFAPLSEEFGRNVIYFSTLFVAVVFIVPCGAAKNIGTLLVCRLIDGHAFAAPMCLIGGSLADLWDSVDRGLAMTVFSAAPFLGPVIGPLIGGYIGDNAGWRWNYWVLLIFSGVVYGFLVVFLPETSHSTILRRRAKALRKLTGDETYRALPELKIRTMKEVVNETLLRPIILLSETIVFLITIYMSIIYGLLYMFFFAFPVIYMEGKGWSASKTGLMFIPIAVGVILAAAASPIFNRDYNRRVAEYEKRGELAPPEIRLIPMMIGCWFVPIGLFAFAWSSYPSVSWAGPCFSSFACGFGFNCLYNPANNYIVDSYQHYAASGLAAKTFIRSIWGAVVPLFTIQMYHRMGYEWASTFLAFISLACCVIPFIFYIYGARIRQSSKYAYCPDPINQPAQEDGASKETSRKPSTSDSSTQS</sequence>
<evidence type="ECO:0000256" key="6">
    <source>
        <dbReference type="SAM" id="Phobius"/>
    </source>
</evidence>
<evidence type="ECO:0000256" key="4">
    <source>
        <dbReference type="ARBA" id="ARBA00023136"/>
    </source>
</evidence>
<feature type="transmembrane region" description="Helical" evidence="6">
    <location>
        <begin position="184"/>
        <end position="203"/>
    </location>
</feature>
<dbReference type="Pfam" id="PF07690">
    <property type="entry name" value="MFS_1"/>
    <property type="match status" value="1"/>
</dbReference>
<comment type="subcellular location">
    <subcellularLocation>
        <location evidence="1">Membrane</location>
        <topology evidence="1">Multi-pass membrane protein</topology>
    </subcellularLocation>
</comment>
<dbReference type="PROSITE" id="PS50850">
    <property type="entry name" value="MFS"/>
    <property type="match status" value="1"/>
</dbReference>
<proteinExistence type="predicted"/>
<dbReference type="CDD" id="cd17323">
    <property type="entry name" value="MFS_Tpo1_MDR_like"/>
    <property type="match status" value="1"/>
</dbReference>
<dbReference type="Proteomes" id="UP001165120">
    <property type="component" value="Unassembled WGS sequence"/>
</dbReference>
<dbReference type="GO" id="GO:0005886">
    <property type="term" value="C:plasma membrane"/>
    <property type="evidence" value="ECO:0007669"/>
    <property type="project" value="TreeGrafter"/>
</dbReference>
<gene>
    <name evidence="8" type="ORF">Cboi02_000298800</name>
</gene>
<feature type="transmembrane region" description="Helical" evidence="6">
    <location>
        <begin position="458"/>
        <end position="479"/>
    </location>
</feature>
<feature type="transmembrane region" description="Helical" evidence="6">
    <location>
        <begin position="215"/>
        <end position="236"/>
    </location>
</feature>